<dbReference type="GO" id="GO:0015940">
    <property type="term" value="P:pantothenate biosynthetic process"/>
    <property type="evidence" value="ECO:0007669"/>
    <property type="project" value="UniProtKB-UniPathway"/>
</dbReference>
<sequence>MKLLVVGAGSTGGYFGGRLAEAGRDVTFLVRPKRAEQLRANGLQIVSPMGDVTLTPQLVQAGQIAAPYDAILLTVKGYALEASLDDFAPALGPDTVIVPILNGMRHVDRLRERFGAQAVAGGLCKCSTTLDEAGRIIHLNKIQQISYGELDGQPSPRMAELDALMQGVGFEARLSNDIAREMWGKWFFLASLAAITCLMRGSVGQVAATEYGAEVARQIVDEVLAITSAVGIAPSPKAVAAAKDQLTEAGSPLAASMFRDLQAGLPVEADEILGDLVARGKAAGVAAPLLAAAHANLAIYAAARPS</sequence>
<evidence type="ECO:0000256" key="10">
    <source>
        <dbReference type="ARBA" id="ARBA00048793"/>
    </source>
</evidence>
<dbReference type="EMBL" id="VLKU01000003">
    <property type="protein sequence ID" value="TWI35951.1"/>
    <property type="molecule type" value="Genomic_DNA"/>
</dbReference>
<dbReference type="SUPFAM" id="SSF51735">
    <property type="entry name" value="NAD(P)-binding Rossmann-fold domains"/>
    <property type="match status" value="1"/>
</dbReference>
<keyword evidence="15" id="KW-1185">Reference proteome</keyword>
<evidence type="ECO:0000256" key="1">
    <source>
        <dbReference type="ARBA" id="ARBA00002919"/>
    </source>
</evidence>
<organism evidence="14 15">
    <name type="scientific">Paracoccus sulfuroxidans</name>
    <dbReference type="NCBI Taxonomy" id="384678"/>
    <lineage>
        <taxon>Bacteria</taxon>
        <taxon>Pseudomonadati</taxon>
        <taxon>Pseudomonadota</taxon>
        <taxon>Alphaproteobacteria</taxon>
        <taxon>Rhodobacterales</taxon>
        <taxon>Paracoccaceae</taxon>
        <taxon>Paracoccus</taxon>
    </lineage>
</organism>
<dbReference type="AlphaFoldDB" id="A0A562NV37"/>
<evidence type="ECO:0000256" key="11">
    <source>
        <dbReference type="RuleBase" id="RU362068"/>
    </source>
</evidence>
<proteinExistence type="inferred from homology"/>
<dbReference type="PANTHER" id="PTHR21708">
    <property type="entry name" value="PROBABLE 2-DEHYDROPANTOATE 2-REDUCTASE"/>
    <property type="match status" value="1"/>
</dbReference>
<dbReference type="Gene3D" id="1.10.1040.10">
    <property type="entry name" value="N-(1-d-carboxylethyl)-l-norvaline Dehydrogenase, domain 2"/>
    <property type="match status" value="1"/>
</dbReference>
<dbReference type="UniPathway" id="UPA00028">
    <property type="reaction ID" value="UER00004"/>
</dbReference>
<dbReference type="FunFam" id="3.40.50.720:FF:000307">
    <property type="entry name" value="2-dehydropantoate 2-reductase"/>
    <property type="match status" value="1"/>
</dbReference>
<dbReference type="NCBIfam" id="NF005094">
    <property type="entry name" value="PRK06522.2-5"/>
    <property type="match status" value="1"/>
</dbReference>
<evidence type="ECO:0000256" key="2">
    <source>
        <dbReference type="ARBA" id="ARBA00004994"/>
    </source>
</evidence>
<dbReference type="EC" id="1.1.1.169" evidence="4 11"/>
<reference evidence="14 15" key="1">
    <citation type="journal article" date="2015" name="Stand. Genomic Sci.">
        <title>Genomic Encyclopedia of Bacterial and Archaeal Type Strains, Phase III: the genomes of soil and plant-associated and newly described type strains.</title>
        <authorList>
            <person name="Whitman W.B."/>
            <person name="Woyke T."/>
            <person name="Klenk H.P."/>
            <person name="Zhou Y."/>
            <person name="Lilburn T.G."/>
            <person name="Beck B.J."/>
            <person name="De Vos P."/>
            <person name="Vandamme P."/>
            <person name="Eisen J.A."/>
            <person name="Garrity G."/>
            <person name="Hugenholtz P."/>
            <person name="Kyrpides N.C."/>
        </authorList>
    </citation>
    <scope>NUCLEOTIDE SEQUENCE [LARGE SCALE GENOMIC DNA]</scope>
    <source>
        <strain evidence="14 15">CGMCC 1.5364</strain>
    </source>
</reference>
<dbReference type="InterPro" id="IPR036291">
    <property type="entry name" value="NAD(P)-bd_dom_sf"/>
</dbReference>
<name>A0A562NV37_9RHOB</name>
<dbReference type="FunFam" id="1.10.1040.10:FF:000017">
    <property type="entry name" value="2-dehydropantoate 2-reductase"/>
    <property type="match status" value="1"/>
</dbReference>
<evidence type="ECO:0000256" key="3">
    <source>
        <dbReference type="ARBA" id="ARBA00007870"/>
    </source>
</evidence>
<evidence type="ECO:0000259" key="13">
    <source>
        <dbReference type="Pfam" id="PF08546"/>
    </source>
</evidence>
<evidence type="ECO:0000256" key="7">
    <source>
        <dbReference type="ARBA" id="ARBA00022857"/>
    </source>
</evidence>
<dbReference type="GO" id="GO:0005737">
    <property type="term" value="C:cytoplasm"/>
    <property type="evidence" value="ECO:0007669"/>
    <property type="project" value="TreeGrafter"/>
</dbReference>
<evidence type="ECO:0000256" key="8">
    <source>
        <dbReference type="ARBA" id="ARBA00023002"/>
    </source>
</evidence>
<dbReference type="SUPFAM" id="SSF48179">
    <property type="entry name" value="6-phosphogluconate dehydrogenase C-terminal domain-like"/>
    <property type="match status" value="1"/>
</dbReference>
<keyword evidence="7 11" id="KW-0521">NADP</keyword>
<dbReference type="NCBIfam" id="TIGR00745">
    <property type="entry name" value="apbA_panE"/>
    <property type="match status" value="1"/>
</dbReference>
<dbReference type="Gene3D" id="3.40.50.720">
    <property type="entry name" value="NAD(P)-binding Rossmann-like Domain"/>
    <property type="match status" value="1"/>
</dbReference>
<feature type="domain" description="Ketopantoate reductase N-terminal" evidence="12">
    <location>
        <begin position="4"/>
        <end position="151"/>
    </location>
</feature>
<dbReference type="InterPro" id="IPR003710">
    <property type="entry name" value="ApbA"/>
</dbReference>
<dbReference type="OrthoDB" id="9796561at2"/>
<accession>A0A562NV37</accession>
<dbReference type="Pfam" id="PF02558">
    <property type="entry name" value="ApbA"/>
    <property type="match status" value="1"/>
</dbReference>
<protein>
    <recommendedName>
        <fullName evidence="5 11">2-dehydropantoate 2-reductase</fullName>
        <ecNumber evidence="4 11">1.1.1.169</ecNumber>
    </recommendedName>
    <alternativeName>
        <fullName evidence="9 11">Ketopantoate reductase</fullName>
    </alternativeName>
</protein>
<dbReference type="Proteomes" id="UP000316225">
    <property type="component" value="Unassembled WGS sequence"/>
</dbReference>
<evidence type="ECO:0000313" key="15">
    <source>
        <dbReference type="Proteomes" id="UP000316225"/>
    </source>
</evidence>
<gene>
    <name evidence="14" type="ORF">IQ24_01310</name>
</gene>
<dbReference type="PANTHER" id="PTHR21708:SF26">
    <property type="entry name" value="2-DEHYDROPANTOATE 2-REDUCTASE"/>
    <property type="match status" value="1"/>
</dbReference>
<dbReference type="InterPro" id="IPR013332">
    <property type="entry name" value="KPR_N"/>
</dbReference>
<dbReference type="Pfam" id="PF08546">
    <property type="entry name" value="ApbA_C"/>
    <property type="match status" value="1"/>
</dbReference>
<feature type="domain" description="Ketopantoate reductase C-terminal" evidence="13">
    <location>
        <begin position="177"/>
        <end position="297"/>
    </location>
</feature>
<comment type="caution">
    <text evidence="14">The sequence shown here is derived from an EMBL/GenBank/DDBJ whole genome shotgun (WGS) entry which is preliminary data.</text>
</comment>
<comment type="pathway">
    <text evidence="2 11">Cofactor biosynthesis; (R)-pantothenate biosynthesis; (R)-pantoate from 3-methyl-2-oxobutanoate: step 2/2.</text>
</comment>
<evidence type="ECO:0000313" key="14">
    <source>
        <dbReference type="EMBL" id="TWI35951.1"/>
    </source>
</evidence>
<dbReference type="RefSeq" id="WP_145397004.1">
    <property type="nucleotide sequence ID" value="NZ_VLKU01000003.1"/>
</dbReference>
<evidence type="ECO:0000256" key="9">
    <source>
        <dbReference type="ARBA" id="ARBA00032024"/>
    </source>
</evidence>
<dbReference type="InterPro" id="IPR008927">
    <property type="entry name" value="6-PGluconate_DH-like_C_sf"/>
</dbReference>
<evidence type="ECO:0000256" key="6">
    <source>
        <dbReference type="ARBA" id="ARBA00022655"/>
    </source>
</evidence>
<keyword evidence="6 11" id="KW-0566">Pantothenate biosynthesis</keyword>
<evidence type="ECO:0000259" key="12">
    <source>
        <dbReference type="Pfam" id="PF02558"/>
    </source>
</evidence>
<dbReference type="InterPro" id="IPR013752">
    <property type="entry name" value="KPA_reductase"/>
</dbReference>
<dbReference type="GO" id="GO:0008677">
    <property type="term" value="F:2-dehydropantoate 2-reductase activity"/>
    <property type="evidence" value="ECO:0007669"/>
    <property type="project" value="UniProtKB-EC"/>
</dbReference>
<keyword evidence="8 11" id="KW-0560">Oxidoreductase</keyword>
<dbReference type="InterPro" id="IPR051402">
    <property type="entry name" value="KPR-Related"/>
</dbReference>
<comment type="similarity">
    <text evidence="3 11">Belongs to the ketopantoate reductase family.</text>
</comment>
<comment type="catalytic activity">
    <reaction evidence="10 11">
        <text>(R)-pantoate + NADP(+) = 2-dehydropantoate + NADPH + H(+)</text>
        <dbReference type="Rhea" id="RHEA:16233"/>
        <dbReference type="ChEBI" id="CHEBI:11561"/>
        <dbReference type="ChEBI" id="CHEBI:15378"/>
        <dbReference type="ChEBI" id="CHEBI:15980"/>
        <dbReference type="ChEBI" id="CHEBI:57783"/>
        <dbReference type="ChEBI" id="CHEBI:58349"/>
        <dbReference type="EC" id="1.1.1.169"/>
    </reaction>
</comment>
<dbReference type="InterPro" id="IPR013328">
    <property type="entry name" value="6PGD_dom2"/>
</dbReference>
<comment type="function">
    <text evidence="1 11">Catalyzes the NADPH-dependent reduction of ketopantoate into pantoic acid.</text>
</comment>
<evidence type="ECO:0000256" key="5">
    <source>
        <dbReference type="ARBA" id="ARBA00019465"/>
    </source>
</evidence>
<evidence type="ECO:0000256" key="4">
    <source>
        <dbReference type="ARBA" id="ARBA00013014"/>
    </source>
</evidence>